<dbReference type="InterPro" id="IPR050275">
    <property type="entry name" value="PGM_Phosphatase"/>
</dbReference>
<evidence type="ECO:0000313" key="2">
    <source>
        <dbReference type="Proteomes" id="UP000612349"/>
    </source>
</evidence>
<dbReference type="Gene3D" id="3.40.50.1240">
    <property type="entry name" value="Phosphoglycerate mutase-like"/>
    <property type="match status" value="1"/>
</dbReference>
<dbReference type="CDD" id="cd07067">
    <property type="entry name" value="HP_PGM_like"/>
    <property type="match status" value="1"/>
</dbReference>
<gene>
    <name evidence="1" type="primary">gpm</name>
    <name evidence="1" type="ORF">GCM10010990_33260</name>
</gene>
<name>A0A916Z975_9SPHN</name>
<sequence length="229" mass="25371">MGRAEDAEGLAHRSQQRYRLPDGARQIILVRHGASIGPTLDIIELGALTISDPVLSEDGQLQADALAHAYREERIDHIFVTPLRRTHQTAAPLARAWAMEPRVIEDLREVHLGDWEHAFYEHAAAGNPILRRMYAEESWEVIPNAEPMAAFAERLRRGIEALVALTEPGETSFAVSHGAAIAEICRQATGSRPFAFISPENSSASRLIVNADGSWRLRSFNDVSHLRGD</sequence>
<reference evidence="1" key="1">
    <citation type="journal article" date="2014" name="Int. J. Syst. Evol. Microbiol.">
        <title>Complete genome sequence of Corynebacterium casei LMG S-19264T (=DSM 44701T), isolated from a smear-ripened cheese.</title>
        <authorList>
            <consortium name="US DOE Joint Genome Institute (JGI-PGF)"/>
            <person name="Walter F."/>
            <person name="Albersmeier A."/>
            <person name="Kalinowski J."/>
            <person name="Ruckert C."/>
        </authorList>
    </citation>
    <scope>NUCLEOTIDE SEQUENCE</scope>
    <source>
        <strain evidence="1">CGMCC 1.15360</strain>
    </source>
</reference>
<dbReference type="EMBL" id="BMIP01000009">
    <property type="protein sequence ID" value="GGD80736.1"/>
    <property type="molecule type" value="Genomic_DNA"/>
</dbReference>
<dbReference type="SUPFAM" id="SSF53254">
    <property type="entry name" value="Phosphoglycerate mutase-like"/>
    <property type="match status" value="1"/>
</dbReference>
<dbReference type="Pfam" id="PF00300">
    <property type="entry name" value="His_Phos_1"/>
    <property type="match status" value="1"/>
</dbReference>
<dbReference type="SMART" id="SM00855">
    <property type="entry name" value="PGAM"/>
    <property type="match status" value="1"/>
</dbReference>
<protein>
    <submittedName>
        <fullName evidence="1">Phosphoglycerate mutase</fullName>
    </submittedName>
</protein>
<accession>A0A916Z975</accession>
<dbReference type="InterPro" id="IPR029033">
    <property type="entry name" value="His_PPase_superfam"/>
</dbReference>
<dbReference type="GO" id="GO:0005737">
    <property type="term" value="C:cytoplasm"/>
    <property type="evidence" value="ECO:0007669"/>
    <property type="project" value="TreeGrafter"/>
</dbReference>
<dbReference type="RefSeq" id="WP_066770683.1">
    <property type="nucleotide sequence ID" value="NZ_BMIP01000009.1"/>
</dbReference>
<dbReference type="OrthoDB" id="9783269at2"/>
<dbReference type="AlphaFoldDB" id="A0A916Z975"/>
<organism evidence="1 2">
    <name type="scientific">Croceicoccus mobilis</name>
    <dbReference type="NCBI Taxonomy" id="1703339"/>
    <lineage>
        <taxon>Bacteria</taxon>
        <taxon>Pseudomonadati</taxon>
        <taxon>Pseudomonadota</taxon>
        <taxon>Alphaproteobacteria</taxon>
        <taxon>Sphingomonadales</taxon>
        <taxon>Erythrobacteraceae</taxon>
        <taxon>Croceicoccus</taxon>
    </lineage>
</organism>
<reference evidence="1" key="2">
    <citation type="submission" date="2020-09" db="EMBL/GenBank/DDBJ databases">
        <authorList>
            <person name="Sun Q."/>
            <person name="Zhou Y."/>
        </authorList>
    </citation>
    <scope>NUCLEOTIDE SEQUENCE</scope>
    <source>
        <strain evidence="1">CGMCC 1.15360</strain>
    </source>
</reference>
<dbReference type="PANTHER" id="PTHR48100:SF1">
    <property type="entry name" value="HISTIDINE PHOSPHATASE FAMILY PROTEIN-RELATED"/>
    <property type="match status" value="1"/>
</dbReference>
<dbReference type="Proteomes" id="UP000612349">
    <property type="component" value="Unassembled WGS sequence"/>
</dbReference>
<keyword evidence="2" id="KW-1185">Reference proteome</keyword>
<dbReference type="GO" id="GO:0016791">
    <property type="term" value="F:phosphatase activity"/>
    <property type="evidence" value="ECO:0007669"/>
    <property type="project" value="TreeGrafter"/>
</dbReference>
<comment type="caution">
    <text evidence="1">The sequence shown here is derived from an EMBL/GenBank/DDBJ whole genome shotgun (WGS) entry which is preliminary data.</text>
</comment>
<dbReference type="InterPro" id="IPR013078">
    <property type="entry name" value="His_Pase_superF_clade-1"/>
</dbReference>
<evidence type="ECO:0000313" key="1">
    <source>
        <dbReference type="EMBL" id="GGD80736.1"/>
    </source>
</evidence>
<dbReference type="PANTHER" id="PTHR48100">
    <property type="entry name" value="BROAD-SPECIFICITY PHOSPHATASE YOR283W-RELATED"/>
    <property type="match status" value="1"/>
</dbReference>
<proteinExistence type="predicted"/>